<feature type="binding site" evidence="13">
    <location>
        <position position="486"/>
    </location>
    <ligand>
        <name>ATP</name>
        <dbReference type="ChEBI" id="CHEBI:30616"/>
    </ligand>
</feature>
<accession>A0A8J5CKK4</accession>
<dbReference type="Pfam" id="PF13246">
    <property type="entry name" value="Cation_ATPase"/>
    <property type="match status" value="1"/>
</dbReference>
<dbReference type="OrthoDB" id="377733at2759"/>
<feature type="transmembrane region" description="Helical" evidence="15">
    <location>
        <begin position="653"/>
        <end position="670"/>
    </location>
</feature>
<sequence>MNYYLVFYLCVLVVEITASTLLKYLLYTYPVMKDMWYLGVDEDSTVTAKAVVQDTFSYLVIYNYIIPISLYVTLEMQKFLGAMFLQWDDELAGGEDNERCKCNTSDLNEELGQVQYLFTDKTGTLTENVMHFRQCSVDCAKYISVEGELRLLNENNNTSFPVPVWPNPLEDFLVTLALCHTVQRVSKPRAQDKVEVTPNGHIELSEFSERYRAASPDEKALVEACASFGVVFEGQHRDSLMLTVRGQKRTYTRLQVLDFDSDRKCMSVVVREEGSGRLWLLTKGAESSVLRRCRVLTPDQQRLHDTTAAHIDDYAMLGLRTLAVARRELSEDQYQGFATQLSRARTVLEDRDACVRAVTDQMEAEVTLLGATGVEDLLQEGVQETLEALRVAGIKVWVLTGDKVETAVNIAYSCGHFKRFMTVLSLTGLQDEQHAASRLKQCTQESQAEGNYGLVVDGASLQILFDHYKDQFYAVCRRCLAVVCCRMTPKQKAETVRLVKKSKERPVCAAIGDGANDVSMIQEAHVGLGVMGKEGRQAVRCADFAFARFRFLKRILLVHGHWYYVRVSTLVQYSFYKNVTFVTPQLLFAIWNAFSTQSVYESMALTMYNISFTSLPVIFFGLFDQNIPARLLMQHPHLYKRNANNAALALPRFLKWTFFGLWHCVVMFFGLKLACADDTCGLPGGQTADLFLFGTTLVSVCVIVTNLKLVLEVRYLTQLFLWSLVVTLVGYAALSFFYQGILV</sequence>
<feature type="binding site" evidence="14">
    <location>
        <position position="517"/>
    </location>
    <ligand>
        <name>Mg(2+)</name>
        <dbReference type="ChEBI" id="CHEBI:18420"/>
    </ligand>
</feature>
<dbReference type="GO" id="GO:0000287">
    <property type="term" value="F:magnesium ion binding"/>
    <property type="evidence" value="ECO:0007669"/>
    <property type="project" value="UniProtKB-UniRule"/>
</dbReference>
<keyword evidence="18" id="KW-1185">Reference proteome</keyword>
<dbReference type="InterPro" id="IPR023298">
    <property type="entry name" value="ATPase_P-typ_TM_dom_sf"/>
</dbReference>
<feature type="transmembrane region" description="Helical" evidence="15">
    <location>
        <begin position="6"/>
        <end position="26"/>
    </location>
</feature>
<dbReference type="Gene3D" id="3.40.1110.10">
    <property type="entry name" value="Calcium-transporting ATPase, cytoplasmic domain N"/>
    <property type="match status" value="1"/>
</dbReference>
<evidence type="ECO:0000256" key="1">
    <source>
        <dbReference type="ARBA" id="ARBA00004141"/>
    </source>
</evidence>
<organism evidence="17 18">
    <name type="scientific">Chionoecetes opilio</name>
    <name type="common">Atlantic snow crab</name>
    <name type="synonym">Cancer opilio</name>
    <dbReference type="NCBI Taxonomy" id="41210"/>
    <lineage>
        <taxon>Eukaryota</taxon>
        <taxon>Metazoa</taxon>
        <taxon>Ecdysozoa</taxon>
        <taxon>Arthropoda</taxon>
        <taxon>Crustacea</taxon>
        <taxon>Multicrustacea</taxon>
        <taxon>Malacostraca</taxon>
        <taxon>Eumalacostraca</taxon>
        <taxon>Eucarida</taxon>
        <taxon>Decapoda</taxon>
        <taxon>Pleocyemata</taxon>
        <taxon>Brachyura</taxon>
        <taxon>Eubrachyura</taxon>
        <taxon>Majoidea</taxon>
        <taxon>Majidae</taxon>
        <taxon>Chionoecetes</taxon>
    </lineage>
</organism>
<dbReference type="NCBIfam" id="TIGR01494">
    <property type="entry name" value="ATPase_P-type"/>
    <property type="match status" value="1"/>
</dbReference>
<dbReference type="PROSITE" id="PS00154">
    <property type="entry name" value="ATPASE_E1_E2"/>
    <property type="match status" value="1"/>
</dbReference>
<evidence type="ECO:0000256" key="13">
    <source>
        <dbReference type="PIRSR" id="PIRSR606539-2"/>
    </source>
</evidence>
<dbReference type="EMBL" id="JACEEZ010023596">
    <property type="protein sequence ID" value="KAG0711152.1"/>
    <property type="molecule type" value="Genomic_DNA"/>
</dbReference>
<comment type="similarity">
    <text evidence="2 15">Belongs to the cation transport ATPase (P-type) (TC 3.A.3) family. Type IV subfamily.</text>
</comment>
<dbReference type="InterPro" id="IPR023299">
    <property type="entry name" value="ATPase_P-typ_cyto_dom_N"/>
</dbReference>
<feature type="domain" description="P-type ATPase C-terminal" evidence="16">
    <location>
        <begin position="539"/>
        <end position="741"/>
    </location>
</feature>
<feature type="binding site" evidence="13">
    <location>
        <position position="283"/>
    </location>
    <ligand>
        <name>ATP</name>
        <dbReference type="ChEBI" id="CHEBI:30616"/>
    </ligand>
</feature>
<gene>
    <name evidence="17" type="primary">ATP11B_1</name>
    <name evidence="17" type="ORF">GWK47_021207</name>
</gene>
<feature type="binding site" evidence="14">
    <location>
        <position position="120"/>
    </location>
    <ligand>
        <name>Mg(2+)</name>
        <dbReference type="ChEBI" id="CHEBI:18420"/>
    </ligand>
</feature>
<dbReference type="FunFam" id="3.40.50.1000:FF:000034">
    <property type="entry name" value="Phospholipid-transporting ATPase"/>
    <property type="match status" value="1"/>
</dbReference>
<dbReference type="InterPro" id="IPR044492">
    <property type="entry name" value="P_typ_ATPase_HD_dom"/>
</dbReference>
<feature type="active site" description="4-aspartylphosphate intermediate" evidence="12">
    <location>
        <position position="120"/>
    </location>
</feature>
<dbReference type="InterPro" id="IPR032630">
    <property type="entry name" value="P_typ_ATPase_c"/>
</dbReference>
<evidence type="ECO:0000256" key="14">
    <source>
        <dbReference type="PIRSR" id="PIRSR606539-3"/>
    </source>
</evidence>
<dbReference type="GO" id="GO:0140326">
    <property type="term" value="F:ATPase-coupled intramembrane lipid transporter activity"/>
    <property type="evidence" value="ECO:0007669"/>
    <property type="project" value="UniProtKB-EC"/>
</dbReference>
<keyword evidence="9 15" id="KW-1133">Transmembrane helix</keyword>
<feature type="binding site" evidence="13">
    <location>
        <position position="517"/>
    </location>
    <ligand>
        <name>ATP</name>
        <dbReference type="ChEBI" id="CHEBI:30616"/>
    </ligand>
</feature>
<evidence type="ECO:0000256" key="6">
    <source>
        <dbReference type="ARBA" id="ARBA00022840"/>
    </source>
</evidence>
<dbReference type="GO" id="GO:0005524">
    <property type="term" value="F:ATP binding"/>
    <property type="evidence" value="ECO:0007669"/>
    <property type="project" value="UniProtKB-UniRule"/>
</dbReference>
<feature type="binding site" evidence="13">
    <location>
        <position position="259"/>
    </location>
    <ligand>
        <name>ATP</name>
        <dbReference type="ChEBI" id="CHEBI:30616"/>
    </ligand>
</feature>
<feature type="binding site" evidence="13">
    <location>
        <position position="492"/>
    </location>
    <ligand>
        <name>ATP</name>
        <dbReference type="ChEBI" id="CHEBI:30616"/>
    </ligand>
</feature>
<comment type="catalytic activity">
    <reaction evidence="11 15">
        <text>ATP + H2O + phospholipidSide 1 = ADP + phosphate + phospholipidSide 2.</text>
        <dbReference type="EC" id="7.6.2.1"/>
    </reaction>
</comment>
<dbReference type="GO" id="GO:0045332">
    <property type="term" value="P:phospholipid translocation"/>
    <property type="evidence" value="ECO:0007669"/>
    <property type="project" value="TreeGrafter"/>
</dbReference>
<evidence type="ECO:0000256" key="4">
    <source>
        <dbReference type="ARBA" id="ARBA00022723"/>
    </source>
</evidence>
<keyword evidence="6 13" id="KW-0067">ATP-binding</keyword>
<dbReference type="GO" id="GO:0005886">
    <property type="term" value="C:plasma membrane"/>
    <property type="evidence" value="ECO:0007669"/>
    <property type="project" value="TreeGrafter"/>
</dbReference>
<dbReference type="PANTHER" id="PTHR24092">
    <property type="entry name" value="PROBABLE PHOSPHOLIPID-TRANSPORTING ATPASE"/>
    <property type="match status" value="1"/>
</dbReference>
<dbReference type="GO" id="GO:0005783">
    <property type="term" value="C:endoplasmic reticulum"/>
    <property type="evidence" value="ECO:0007669"/>
    <property type="project" value="TreeGrafter"/>
</dbReference>
<feature type="binding site" evidence="13">
    <location>
        <position position="120"/>
    </location>
    <ligand>
        <name>ATP</name>
        <dbReference type="ChEBI" id="CHEBI:30616"/>
    </ligand>
</feature>
<dbReference type="SUPFAM" id="SSF56784">
    <property type="entry name" value="HAD-like"/>
    <property type="match status" value="1"/>
</dbReference>
<feature type="binding site" evidence="13">
    <location>
        <position position="516"/>
    </location>
    <ligand>
        <name>ATP</name>
        <dbReference type="ChEBI" id="CHEBI:30616"/>
    </ligand>
</feature>
<dbReference type="PANTHER" id="PTHR24092:SF175">
    <property type="entry name" value="PHOSPHOLIPID-TRANSPORTING ATPASE"/>
    <property type="match status" value="1"/>
</dbReference>
<comment type="caution">
    <text evidence="17">The sequence shown here is derived from an EMBL/GenBank/DDBJ whole genome shotgun (WGS) entry which is preliminary data.</text>
</comment>
<feature type="binding site" evidence="14">
    <location>
        <position position="513"/>
    </location>
    <ligand>
        <name>Mg(2+)</name>
        <dbReference type="ChEBI" id="CHEBI:18420"/>
    </ligand>
</feature>
<feature type="binding site" evidence="13">
    <location>
        <position position="121"/>
    </location>
    <ligand>
        <name>ATP</name>
        <dbReference type="ChEBI" id="CHEBI:30616"/>
    </ligand>
</feature>
<feature type="transmembrane region" description="Helical" evidence="15">
    <location>
        <begin position="606"/>
        <end position="623"/>
    </location>
</feature>
<keyword evidence="7 14" id="KW-0460">Magnesium</keyword>
<reference evidence="17" key="1">
    <citation type="submission" date="2020-07" db="EMBL/GenBank/DDBJ databases">
        <title>The High-quality genome of the commercially important snow crab, Chionoecetes opilio.</title>
        <authorList>
            <person name="Jeong J.-H."/>
            <person name="Ryu S."/>
        </authorList>
    </citation>
    <scope>NUCLEOTIDE SEQUENCE</scope>
    <source>
        <strain evidence="17">MADBK_172401_WGS</strain>
        <tissue evidence="17">Digestive gland</tissue>
    </source>
</reference>
<dbReference type="InterPro" id="IPR006539">
    <property type="entry name" value="P-type_ATPase_IV"/>
</dbReference>
<feature type="transmembrane region" description="Helical" evidence="15">
    <location>
        <begin position="690"/>
        <end position="707"/>
    </location>
</feature>
<dbReference type="PRINTS" id="PR00119">
    <property type="entry name" value="CATATPASE"/>
</dbReference>
<feature type="binding site" evidence="13">
    <location>
        <position position="400"/>
    </location>
    <ligand>
        <name>ATP</name>
        <dbReference type="ChEBI" id="CHEBI:30616"/>
    </ligand>
</feature>
<feature type="transmembrane region" description="Helical" evidence="15">
    <location>
        <begin position="719"/>
        <end position="741"/>
    </location>
</feature>
<comment type="subcellular location">
    <subcellularLocation>
        <location evidence="1 15">Membrane</location>
        <topology evidence="1 15">Multi-pass membrane protein</topology>
    </subcellularLocation>
</comment>
<dbReference type="SFLD" id="SFLDF00027">
    <property type="entry name" value="p-type_atpase"/>
    <property type="match status" value="1"/>
</dbReference>
<feature type="binding site" evidence="14">
    <location>
        <position position="122"/>
    </location>
    <ligand>
        <name>Mg(2+)</name>
        <dbReference type="ChEBI" id="CHEBI:18420"/>
    </ligand>
</feature>
<dbReference type="Proteomes" id="UP000770661">
    <property type="component" value="Unassembled WGS sequence"/>
</dbReference>
<feature type="binding site" evidence="13">
    <location>
        <position position="401"/>
    </location>
    <ligand>
        <name>ATP</name>
        <dbReference type="ChEBI" id="CHEBI:30616"/>
    </ligand>
</feature>
<feature type="binding site" evidence="13">
    <location>
        <position position="218"/>
    </location>
    <ligand>
        <name>ATP</name>
        <dbReference type="ChEBI" id="CHEBI:30616"/>
    </ligand>
</feature>
<dbReference type="InterPro" id="IPR023214">
    <property type="entry name" value="HAD_sf"/>
</dbReference>
<evidence type="ECO:0000256" key="2">
    <source>
        <dbReference type="ARBA" id="ARBA00008109"/>
    </source>
</evidence>
<dbReference type="Gene3D" id="3.40.50.1000">
    <property type="entry name" value="HAD superfamily/HAD-like"/>
    <property type="match status" value="1"/>
</dbReference>
<comment type="caution">
    <text evidence="15">Lacks conserved residue(s) required for the propagation of feature annotation.</text>
</comment>
<dbReference type="Pfam" id="PF16212">
    <property type="entry name" value="PhoLip_ATPase_C"/>
    <property type="match status" value="1"/>
</dbReference>
<feature type="binding site" evidence="13">
    <location>
        <position position="122"/>
    </location>
    <ligand>
        <name>ATP</name>
        <dbReference type="ChEBI" id="CHEBI:30616"/>
    </ligand>
</feature>
<evidence type="ECO:0000256" key="10">
    <source>
        <dbReference type="ARBA" id="ARBA00023136"/>
    </source>
</evidence>
<name>A0A8J5CKK4_CHIOP</name>
<dbReference type="GO" id="GO:0016887">
    <property type="term" value="F:ATP hydrolysis activity"/>
    <property type="evidence" value="ECO:0007669"/>
    <property type="project" value="InterPro"/>
</dbReference>
<evidence type="ECO:0000259" key="16">
    <source>
        <dbReference type="Pfam" id="PF16212"/>
    </source>
</evidence>
<evidence type="ECO:0000256" key="5">
    <source>
        <dbReference type="ARBA" id="ARBA00022741"/>
    </source>
</evidence>
<keyword evidence="5 13" id="KW-0547">Nucleotide-binding</keyword>
<evidence type="ECO:0000256" key="3">
    <source>
        <dbReference type="ARBA" id="ARBA00022692"/>
    </source>
</evidence>
<evidence type="ECO:0000313" key="18">
    <source>
        <dbReference type="Proteomes" id="UP000770661"/>
    </source>
</evidence>
<evidence type="ECO:0000256" key="15">
    <source>
        <dbReference type="RuleBase" id="RU362033"/>
    </source>
</evidence>
<keyword evidence="3 15" id="KW-0812">Transmembrane</keyword>
<proteinExistence type="inferred from homology"/>
<evidence type="ECO:0000256" key="8">
    <source>
        <dbReference type="ARBA" id="ARBA00022967"/>
    </source>
</evidence>
<dbReference type="SFLD" id="SFLDG00002">
    <property type="entry name" value="C1.7:_P-type_atpase_like"/>
    <property type="match status" value="1"/>
</dbReference>
<dbReference type="SFLD" id="SFLDS00003">
    <property type="entry name" value="Haloacid_Dehalogenase"/>
    <property type="match status" value="1"/>
</dbReference>
<evidence type="ECO:0000256" key="12">
    <source>
        <dbReference type="PIRSR" id="PIRSR606539-1"/>
    </source>
</evidence>
<keyword evidence="8 15" id="KW-1278">Translocase</keyword>
<keyword evidence="10 15" id="KW-0472">Membrane</keyword>
<protein>
    <recommendedName>
        <fullName evidence="15">Phospholipid-transporting ATPase</fullName>
        <ecNumber evidence="15">7.6.2.1</ecNumber>
    </recommendedName>
</protein>
<dbReference type="InterPro" id="IPR001757">
    <property type="entry name" value="P_typ_ATPase"/>
</dbReference>
<feature type="binding site" evidence="13">
    <location>
        <position position="320"/>
    </location>
    <ligand>
        <name>ATP</name>
        <dbReference type="ChEBI" id="CHEBI:30616"/>
    </ligand>
</feature>
<comment type="cofactor">
    <cofactor evidence="14">
        <name>Mg(2+)</name>
        <dbReference type="ChEBI" id="CHEBI:18420"/>
    </cofactor>
</comment>
<dbReference type="AlphaFoldDB" id="A0A8J5CKK4"/>
<evidence type="ECO:0000256" key="11">
    <source>
        <dbReference type="ARBA" id="ARBA00034036"/>
    </source>
</evidence>
<dbReference type="SUPFAM" id="SSF81665">
    <property type="entry name" value="Calcium ATPase, transmembrane domain M"/>
    <property type="match status" value="1"/>
</dbReference>
<dbReference type="SUPFAM" id="SSF81660">
    <property type="entry name" value="Metal cation-transporting ATPase, ATP-binding domain N"/>
    <property type="match status" value="1"/>
</dbReference>
<dbReference type="NCBIfam" id="TIGR01652">
    <property type="entry name" value="ATPase-Plipid"/>
    <property type="match status" value="1"/>
</dbReference>
<evidence type="ECO:0000256" key="9">
    <source>
        <dbReference type="ARBA" id="ARBA00022989"/>
    </source>
</evidence>
<evidence type="ECO:0000313" key="17">
    <source>
        <dbReference type="EMBL" id="KAG0711152.1"/>
    </source>
</evidence>
<feature type="binding site" evidence="13">
    <location>
        <position position="402"/>
    </location>
    <ligand>
        <name>ATP</name>
        <dbReference type="ChEBI" id="CHEBI:30616"/>
    </ligand>
</feature>
<dbReference type="EC" id="7.6.2.1" evidence="15"/>
<evidence type="ECO:0000256" key="7">
    <source>
        <dbReference type="ARBA" id="ARBA00022842"/>
    </source>
</evidence>
<dbReference type="InterPro" id="IPR036412">
    <property type="entry name" value="HAD-like_sf"/>
</dbReference>
<keyword evidence="4 14" id="KW-0479">Metal-binding</keyword>
<dbReference type="InterPro" id="IPR018303">
    <property type="entry name" value="ATPase_P-typ_P_site"/>
</dbReference>